<dbReference type="Pfam" id="PF16289">
    <property type="entry name" value="PIN_12"/>
    <property type="match status" value="1"/>
</dbReference>
<organism evidence="3 4">
    <name type="scientific">Caballeronia udeis</name>
    <dbReference type="NCBI Taxonomy" id="1232866"/>
    <lineage>
        <taxon>Bacteria</taxon>
        <taxon>Pseudomonadati</taxon>
        <taxon>Pseudomonadota</taxon>
        <taxon>Betaproteobacteria</taxon>
        <taxon>Burkholderiales</taxon>
        <taxon>Burkholderiaceae</taxon>
        <taxon>Caballeronia</taxon>
    </lineage>
</organism>
<sequence length="404" mass="44958">MAEHKKHVVHVMLDTNIVFTPKNMHHFFSRQVGTVIRDFATHTDVAVRWMVPAMVRSERIWQMTGLAVGHLNATRNMQKLFGQIWVENEDAIASAISKTVDEQLRSLSTEIIECNVSLVDWTTLISAAALRLPPFSPGDSEKGFRDAVICETIYQRIKQIPLGDETCIVVSGDHLLRETVGKHLGVTTSVKLVKSLDELRNEINFLASPIDAETAQALSFKAGEVFEKSGLWKIFRDQLIPDFANEFLAAPQDVTDIRLGQSWLSLPVFIQKQGSRLEFASIFTIERTGRTWVRDVPQIPQSSFNDDMQRMAALAGLGASADQDKKKGPEPLSGIAGFIASQTPPPPPHDAGLTLASLADYQQAGRWETVALPELHFSFIWSAEYDSTGRISNPRKDRTVAEPL</sequence>
<proteinExistence type="predicted"/>
<feature type="domain" description="DUF4935" evidence="2">
    <location>
        <begin position="11"/>
        <end position="173"/>
    </location>
</feature>
<evidence type="ECO:0000259" key="2">
    <source>
        <dbReference type="Pfam" id="PF16289"/>
    </source>
</evidence>
<accession>A0ABW8MEF8</accession>
<dbReference type="RefSeq" id="WP_404606186.1">
    <property type="nucleotide sequence ID" value="NZ_JBIYDN010000005.1"/>
</dbReference>
<evidence type="ECO:0000313" key="4">
    <source>
        <dbReference type="Proteomes" id="UP001620514"/>
    </source>
</evidence>
<evidence type="ECO:0000313" key="3">
    <source>
        <dbReference type="EMBL" id="MFK4442069.1"/>
    </source>
</evidence>
<dbReference type="InterPro" id="IPR032557">
    <property type="entry name" value="DUF4935"/>
</dbReference>
<evidence type="ECO:0000256" key="1">
    <source>
        <dbReference type="SAM" id="MobiDB-lite"/>
    </source>
</evidence>
<keyword evidence="4" id="KW-1185">Reference proteome</keyword>
<comment type="caution">
    <text evidence="3">The sequence shown here is derived from an EMBL/GenBank/DDBJ whole genome shotgun (WGS) entry which is preliminary data.</text>
</comment>
<dbReference type="EMBL" id="JBIYDN010000005">
    <property type="protein sequence ID" value="MFK4442069.1"/>
    <property type="molecule type" value="Genomic_DNA"/>
</dbReference>
<name>A0ABW8MEF8_9BURK</name>
<protein>
    <recommendedName>
        <fullName evidence="2">DUF4935 domain-containing protein</fullName>
    </recommendedName>
</protein>
<dbReference type="Proteomes" id="UP001620514">
    <property type="component" value="Unassembled WGS sequence"/>
</dbReference>
<reference evidence="3 4" key="1">
    <citation type="submission" date="2024-11" db="EMBL/GenBank/DDBJ databases">
        <title>Using genomics to understand microbial adaptation to soil warming.</title>
        <authorList>
            <person name="Deangelis K.M. PhD."/>
        </authorList>
    </citation>
    <scope>NUCLEOTIDE SEQUENCE [LARGE SCALE GENOMIC DNA]</scope>
    <source>
        <strain evidence="3 4">GAS97</strain>
    </source>
</reference>
<gene>
    <name evidence="3" type="ORF">ABH943_002084</name>
</gene>
<feature type="region of interest" description="Disordered" evidence="1">
    <location>
        <begin position="318"/>
        <end position="351"/>
    </location>
</feature>